<feature type="compositionally biased region" description="Polar residues" evidence="1">
    <location>
        <begin position="118"/>
        <end position="128"/>
    </location>
</feature>
<feature type="region of interest" description="Disordered" evidence="1">
    <location>
        <begin position="230"/>
        <end position="255"/>
    </location>
</feature>
<proteinExistence type="predicted"/>
<reference evidence="2 3" key="1">
    <citation type="submission" date="2015-06" db="EMBL/GenBank/DDBJ databases">
        <title>Talaromyces atroroseus IBT 11181 draft genome.</title>
        <authorList>
            <person name="Rasmussen K.B."/>
            <person name="Rasmussen S."/>
            <person name="Petersen B."/>
            <person name="Sicheritz-Ponten T."/>
            <person name="Mortensen U.H."/>
            <person name="Thrane U."/>
        </authorList>
    </citation>
    <scope>NUCLEOTIDE SEQUENCE [LARGE SCALE GENOMIC DNA]</scope>
    <source>
        <strain evidence="2 3">IBT 11181</strain>
    </source>
</reference>
<dbReference type="AlphaFoldDB" id="A0A225AFU4"/>
<feature type="compositionally biased region" description="Low complexity" evidence="1">
    <location>
        <begin position="192"/>
        <end position="201"/>
    </location>
</feature>
<feature type="region of interest" description="Disordered" evidence="1">
    <location>
        <begin position="1"/>
        <end position="89"/>
    </location>
</feature>
<feature type="region of interest" description="Disordered" evidence="1">
    <location>
        <begin position="482"/>
        <end position="518"/>
    </location>
</feature>
<evidence type="ECO:0000313" key="3">
    <source>
        <dbReference type="Proteomes" id="UP000214365"/>
    </source>
</evidence>
<dbReference type="Proteomes" id="UP000214365">
    <property type="component" value="Unassembled WGS sequence"/>
</dbReference>
<feature type="compositionally biased region" description="Acidic residues" evidence="1">
    <location>
        <begin position="682"/>
        <end position="691"/>
    </location>
</feature>
<dbReference type="EMBL" id="LFMY01000010">
    <property type="protein sequence ID" value="OKL58013.1"/>
    <property type="molecule type" value="Genomic_DNA"/>
</dbReference>
<dbReference type="STRING" id="1441469.A0A225AFU4"/>
<feature type="compositionally biased region" description="Basic residues" evidence="1">
    <location>
        <begin position="43"/>
        <end position="56"/>
    </location>
</feature>
<feature type="compositionally biased region" description="Polar residues" evidence="1">
    <location>
        <begin position="494"/>
        <end position="510"/>
    </location>
</feature>
<accession>A0A225AFU4</accession>
<sequence length="828" mass="92999">MAIWPFGRKGKRPRSQMKASDAADRRLSLEDPVDKLPTLVARKPSRKRSKRDKHRSAGSLRQQSSPPPAPPPRAAAAEPERAAARPIPFAYNLDNQTSLSSIGQDNFTVARPTPMLQRRSNSTATKGTTLKKRLSKRSARDIQREQEIKALSSSPPPNPPHAAATWGYLASDIRRGPSVHSRNADHHASNQSLPMDSRSSMSESSDYLYTYKVNALAVLAPRPIIRYSEHHNKLPPRSANPSSNSMRHRADEEDWNSHKRVAELADDLDATALRELLERDRRRKEKKRQQEQERKQRRLQRRLEREHEQPGSENADGLGIMKNNSNNEEETEAHELRGRDKTPSPATSSKQFHPENNIEEEDSAYVQSGSWLRESSKDTQNRENRFSDISAHVIGNIDDRSIRAGKLVHDVNAQSEDEASRHRSPLYQAVASTSSARMSSVAQESFSDLSRTEISEKRLSDTSSSRRMASWISFFRRPSLRKRSSREVDAPPSEFSNTSRDSFMRTQSHTKPAVPIPIPERSFRRTGTVYRSQSKFVEHLGDYPISPPDSRMQSPTPAPLEAVVDMPAVDELETGPSPRRSFTDVEEEYKYENENENQNDDGRSRPMSWDDNSVMLSQSLASIDSEGSWMSGNFLRRISQQQNSNNYTSWRSSTGKKMLMKYDEAEENDEEGLASDEYLDELAEESAEEESNSIPDVRRASSSARGPANTDGLSEDSSRPSSKDNTSGLETWHGVVLERKPTVVRRASGRARIVSNEVVLGDYDMLDTSSIVDEDNASPISQESETVEVKRALSVDLGRGHKHARQISAGSAKLLDIPRRASVGSSRQ</sequence>
<protein>
    <submittedName>
        <fullName evidence="2">Uncharacterized protein</fullName>
    </submittedName>
</protein>
<feature type="region of interest" description="Disordered" evidence="1">
    <location>
        <begin position="280"/>
        <end position="384"/>
    </location>
</feature>
<comment type="caution">
    <text evidence="2">The sequence shown here is derived from an EMBL/GenBank/DDBJ whole genome shotgun (WGS) entry which is preliminary data.</text>
</comment>
<feature type="compositionally biased region" description="Basic and acidic residues" evidence="1">
    <location>
        <begin position="301"/>
        <end position="310"/>
    </location>
</feature>
<feature type="compositionally biased region" description="Basic and acidic residues" evidence="1">
    <location>
        <begin position="333"/>
        <end position="342"/>
    </location>
</feature>
<keyword evidence="3" id="KW-1185">Reference proteome</keyword>
<feature type="region of interest" description="Disordered" evidence="1">
    <location>
        <begin position="682"/>
        <end position="733"/>
    </location>
</feature>
<feature type="compositionally biased region" description="Basic and acidic residues" evidence="1">
    <location>
        <begin position="138"/>
        <end position="148"/>
    </location>
</feature>
<evidence type="ECO:0000256" key="1">
    <source>
        <dbReference type="SAM" id="MobiDB-lite"/>
    </source>
</evidence>
<dbReference type="RefSeq" id="XP_020118134.1">
    <property type="nucleotide sequence ID" value="XM_020268768.1"/>
</dbReference>
<organism evidence="2 3">
    <name type="scientific">Talaromyces atroroseus</name>
    <dbReference type="NCBI Taxonomy" id="1441469"/>
    <lineage>
        <taxon>Eukaryota</taxon>
        <taxon>Fungi</taxon>
        <taxon>Dikarya</taxon>
        <taxon>Ascomycota</taxon>
        <taxon>Pezizomycotina</taxon>
        <taxon>Eurotiomycetes</taxon>
        <taxon>Eurotiomycetidae</taxon>
        <taxon>Eurotiales</taxon>
        <taxon>Trichocomaceae</taxon>
        <taxon>Talaromyces</taxon>
        <taxon>Talaromyces sect. Trachyspermi</taxon>
    </lineage>
</organism>
<name>A0A225AFU4_TALAT</name>
<dbReference type="OrthoDB" id="4152802at2759"/>
<evidence type="ECO:0000313" key="2">
    <source>
        <dbReference type="EMBL" id="OKL58013.1"/>
    </source>
</evidence>
<dbReference type="GeneID" id="31006240"/>
<gene>
    <name evidence="2" type="ORF">UA08_06485</name>
</gene>
<feature type="region of interest" description="Disordered" evidence="1">
    <location>
        <begin position="109"/>
        <end position="201"/>
    </location>
</feature>
<feature type="region of interest" description="Disordered" evidence="1">
    <location>
        <begin position="569"/>
        <end position="610"/>
    </location>
</feature>
<feature type="compositionally biased region" description="Basic and acidic residues" evidence="1">
    <location>
        <begin position="374"/>
        <end position="384"/>
    </location>
</feature>
<feature type="compositionally biased region" description="Basic and acidic residues" evidence="1">
    <location>
        <begin position="21"/>
        <end position="34"/>
    </location>
</feature>